<evidence type="ECO:0000313" key="9">
    <source>
        <dbReference type="Proteomes" id="UP000253204"/>
    </source>
</evidence>
<dbReference type="AlphaFoldDB" id="A0A368U6E3"/>
<dbReference type="PANTHER" id="PTHR11070">
    <property type="entry name" value="UVRD / RECB / PCRA DNA HELICASE FAMILY MEMBER"/>
    <property type="match status" value="1"/>
</dbReference>
<organism evidence="8 9">
    <name type="scientific">Vreelandella rituensis</name>
    <dbReference type="NCBI Taxonomy" id="2282306"/>
    <lineage>
        <taxon>Bacteria</taxon>
        <taxon>Pseudomonadati</taxon>
        <taxon>Pseudomonadota</taxon>
        <taxon>Gammaproteobacteria</taxon>
        <taxon>Oceanospirillales</taxon>
        <taxon>Halomonadaceae</taxon>
        <taxon>Vreelandella</taxon>
    </lineage>
</organism>
<evidence type="ECO:0000256" key="1">
    <source>
        <dbReference type="ARBA" id="ARBA00022741"/>
    </source>
</evidence>
<dbReference type="GO" id="GO:0000725">
    <property type="term" value="P:recombinational repair"/>
    <property type="evidence" value="ECO:0007669"/>
    <property type="project" value="TreeGrafter"/>
</dbReference>
<evidence type="ECO:0000313" key="8">
    <source>
        <dbReference type="EMBL" id="RCV92027.1"/>
    </source>
</evidence>
<proteinExistence type="predicted"/>
<dbReference type="Pfam" id="PF00580">
    <property type="entry name" value="UvrD-helicase"/>
    <property type="match status" value="1"/>
</dbReference>
<sequence>MIEVQIAGAGAGKTHGLAEKIIAHYDTTSYKKIFAITYTNNATQNISQSIIKQLGYLPENIVVCTVHTFLLNEVIYPYSPFVLNEVHTTSSQCKTFSNFPAGKSAEKKQRETKSTISRLKKIGVIHVDETYAAAWRVVDENYSKHSSQKKKSKVRKVHKLLSSAIDKIFLDEAQDLDKTALKAFQKIGENSADIYMVGDPKQAIDYPKDFKGWLAANKANENVKVLPNITTSRRVPQRILDLSNTFCPQGQEQISLSEFEGRLTYITSEDDHYDAVLSHHIESGSLVSIFRKEGNYSTKKAESLPEFDPEVEELITVMFPEYEEGVVIYSLQRFFASLLSKNDNNSSICKFIDKLEIPYDKELFKKLCRSAEQYSSSKDNSAKYSISSIQRTKGLESKVCVLVLTPAIFKCLTQDGVTKYNKTWNMVYVALTRAESELVIAVDMDLLGKEYKHDDIINRLESIGFEVLNPNLPNHKAEEKLEET</sequence>
<dbReference type="InterPro" id="IPR014016">
    <property type="entry name" value="UvrD-like_ATP-bd"/>
</dbReference>
<dbReference type="OrthoDB" id="5107704at2"/>
<evidence type="ECO:0000256" key="5">
    <source>
        <dbReference type="ARBA" id="ARBA00034923"/>
    </source>
</evidence>
<dbReference type="RefSeq" id="WP_114486738.1">
    <property type="nucleotide sequence ID" value="NZ_CBCSHM010000023.1"/>
</dbReference>
<keyword evidence="1 6" id="KW-0547">Nucleotide-binding</keyword>
<dbReference type="GO" id="GO:0016787">
    <property type="term" value="F:hydrolase activity"/>
    <property type="evidence" value="ECO:0007669"/>
    <property type="project" value="UniProtKB-UniRule"/>
</dbReference>
<comment type="caution">
    <text evidence="8">The sequence shown here is derived from an EMBL/GenBank/DDBJ whole genome shotgun (WGS) entry which is preliminary data.</text>
</comment>
<evidence type="ECO:0000259" key="7">
    <source>
        <dbReference type="PROSITE" id="PS51198"/>
    </source>
</evidence>
<dbReference type="InterPro" id="IPR027417">
    <property type="entry name" value="P-loop_NTPase"/>
</dbReference>
<dbReference type="GO" id="GO:0043138">
    <property type="term" value="F:3'-5' DNA helicase activity"/>
    <property type="evidence" value="ECO:0007669"/>
    <property type="project" value="TreeGrafter"/>
</dbReference>
<dbReference type="Proteomes" id="UP000253204">
    <property type="component" value="Unassembled WGS sequence"/>
</dbReference>
<keyword evidence="9" id="KW-1185">Reference proteome</keyword>
<evidence type="ECO:0000256" key="6">
    <source>
        <dbReference type="PROSITE-ProRule" id="PRU00560"/>
    </source>
</evidence>
<feature type="domain" description="UvrD-like helicase ATP-binding" evidence="7">
    <location>
        <begin position="1"/>
        <end position="249"/>
    </location>
</feature>
<gene>
    <name evidence="8" type="ORF">DU506_09680</name>
</gene>
<evidence type="ECO:0000256" key="2">
    <source>
        <dbReference type="ARBA" id="ARBA00022801"/>
    </source>
</evidence>
<dbReference type="GO" id="GO:0003677">
    <property type="term" value="F:DNA binding"/>
    <property type="evidence" value="ECO:0007669"/>
    <property type="project" value="InterPro"/>
</dbReference>
<dbReference type="InterPro" id="IPR000212">
    <property type="entry name" value="DNA_helicase_UvrD/REP"/>
</dbReference>
<dbReference type="Gene3D" id="3.40.50.300">
    <property type="entry name" value="P-loop containing nucleotide triphosphate hydrolases"/>
    <property type="match status" value="2"/>
</dbReference>
<feature type="binding site" evidence="6">
    <location>
        <begin position="7"/>
        <end position="14"/>
    </location>
    <ligand>
        <name>ATP</name>
        <dbReference type="ChEBI" id="CHEBI:30616"/>
    </ligand>
</feature>
<reference evidence="8 9" key="1">
    <citation type="submission" date="2018-07" db="EMBL/GenBank/DDBJ databases">
        <title>Halomonas rutogse sp. nov., isolated from Lake TangqianCo on Tibetan Plateau.</title>
        <authorList>
            <person name="Lu H."/>
            <person name="Xing P."/>
            <person name="Wu Q."/>
        </authorList>
    </citation>
    <scope>NUCLEOTIDE SEQUENCE [LARGE SCALE GENOMIC DNA]</scope>
    <source>
        <strain evidence="8 9">TQ8S</strain>
    </source>
</reference>
<protein>
    <recommendedName>
        <fullName evidence="5">DNA 3'-5' helicase II</fullName>
    </recommendedName>
</protein>
<keyword evidence="4 6" id="KW-0067">ATP-binding</keyword>
<dbReference type="GO" id="GO:0005524">
    <property type="term" value="F:ATP binding"/>
    <property type="evidence" value="ECO:0007669"/>
    <property type="project" value="UniProtKB-UniRule"/>
</dbReference>
<accession>A0A368U6E3</accession>
<dbReference type="PANTHER" id="PTHR11070:SF2">
    <property type="entry name" value="ATP-DEPENDENT DNA HELICASE SRS2"/>
    <property type="match status" value="1"/>
</dbReference>
<keyword evidence="2 6" id="KW-0378">Hydrolase</keyword>
<keyword evidence="3 6" id="KW-0347">Helicase</keyword>
<evidence type="ECO:0000256" key="4">
    <source>
        <dbReference type="ARBA" id="ARBA00022840"/>
    </source>
</evidence>
<dbReference type="EMBL" id="QPIJ01000019">
    <property type="protein sequence ID" value="RCV92027.1"/>
    <property type="molecule type" value="Genomic_DNA"/>
</dbReference>
<evidence type="ECO:0000256" key="3">
    <source>
        <dbReference type="ARBA" id="ARBA00022806"/>
    </source>
</evidence>
<dbReference type="SUPFAM" id="SSF52540">
    <property type="entry name" value="P-loop containing nucleoside triphosphate hydrolases"/>
    <property type="match status" value="1"/>
</dbReference>
<dbReference type="PROSITE" id="PS51198">
    <property type="entry name" value="UVRD_HELICASE_ATP_BIND"/>
    <property type="match status" value="1"/>
</dbReference>
<name>A0A368U6E3_9GAMM</name>